<dbReference type="OrthoDB" id="3218196at2"/>
<dbReference type="KEGG" id="ccho:CCHOA_01300"/>
<keyword evidence="2" id="KW-0812">Transmembrane</keyword>
<gene>
    <name evidence="3" type="ORF">CCHOA_01300</name>
</gene>
<keyword evidence="2" id="KW-1133">Transmembrane helix</keyword>
<protein>
    <submittedName>
        <fullName evidence="3">Uncharacterized protein</fullName>
    </submittedName>
</protein>
<feature type="transmembrane region" description="Helical" evidence="2">
    <location>
        <begin position="67"/>
        <end position="94"/>
    </location>
</feature>
<dbReference type="AlphaFoldDB" id="A0A3G6J6Z1"/>
<organism evidence="3 4">
    <name type="scientific">Corynebacterium choanae</name>
    <dbReference type="NCBI Taxonomy" id="1862358"/>
    <lineage>
        <taxon>Bacteria</taxon>
        <taxon>Bacillati</taxon>
        <taxon>Actinomycetota</taxon>
        <taxon>Actinomycetes</taxon>
        <taxon>Mycobacteriales</taxon>
        <taxon>Corynebacteriaceae</taxon>
        <taxon>Corynebacterium</taxon>
    </lineage>
</organism>
<reference evidence="3 4" key="1">
    <citation type="submission" date="2018-11" db="EMBL/GenBank/DDBJ databases">
        <authorList>
            <person name="Kleinhagauer T."/>
            <person name="Glaeser S.P."/>
            <person name="Spergser J."/>
            <person name="Ruckert C."/>
            <person name="Kaempfer P."/>
            <person name="Busse H.-J."/>
        </authorList>
    </citation>
    <scope>NUCLEOTIDE SEQUENCE [LARGE SCALE GENOMIC DNA]</scope>
    <source>
        <strain evidence="3 4">200CH</strain>
    </source>
</reference>
<dbReference type="Proteomes" id="UP000269019">
    <property type="component" value="Chromosome"/>
</dbReference>
<feature type="region of interest" description="Disordered" evidence="1">
    <location>
        <begin position="1"/>
        <end position="42"/>
    </location>
</feature>
<dbReference type="EMBL" id="CP033896">
    <property type="protein sequence ID" value="AZA12688.1"/>
    <property type="molecule type" value="Genomic_DNA"/>
</dbReference>
<feature type="transmembrane region" description="Helical" evidence="2">
    <location>
        <begin position="253"/>
        <end position="273"/>
    </location>
</feature>
<feature type="transmembrane region" description="Helical" evidence="2">
    <location>
        <begin position="285"/>
        <end position="309"/>
    </location>
</feature>
<evidence type="ECO:0000256" key="1">
    <source>
        <dbReference type="SAM" id="MobiDB-lite"/>
    </source>
</evidence>
<sequence>MNVFGQGGKRDGQPAFAPPSVVHDPRGHSDDESWIDGSLQQPRSPRHPLLQALASTFAQPLLLGRRLAAFVATPPGVMTAVTLVVLLAIGAAGFSAAQSSATRQQQLRTLIAATEPVSFAAHNLYTSLSAADTAATTGFANPQGDDRLSRGRYLASLQRAAGAAVEAASGLPQTGSEDAVAAIRQIESQLPIYSGLVETARANARAGNPVGSAYLGEANEMMRQDILPAAATLFQLTAGEVATQQTALTEPQWVPLSGQLAALIVLVMAQIWLWRVTRRRLNKGLLTATVCMGFALLWTAGASGVLWYAGERGFTEAASPLATLTEARIVAQQARTDETLALISREVSASGSDGFSDATDTVARALDHTEQATAHNSPNPAIAAARAHLSAWEDAHRQIVAAEQRGDFAAAAAIALPQNVESAPAVILTPDTIDSRLLLDAPVDTTRAQQTTAAESYAQLDADLARLITGARSVMQDYLTGGLAANTLLSTIVTIATIAAMLAVALGMRARLQEYV</sequence>
<evidence type="ECO:0000313" key="3">
    <source>
        <dbReference type="EMBL" id="AZA12688.1"/>
    </source>
</evidence>
<keyword evidence="4" id="KW-1185">Reference proteome</keyword>
<accession>A0A3G6J6Z1</accession>
<keyword evidence="2" id="KW-0472">Membrane</keyword>
<proteinExistence type="predicted"/>
<feature type="transmembrane region" description="Helical" evidence="2">
    <location>
        <begin position="483"/>
        <end position="506"/>
    </location>
</feature>
<evidence type="ECO:0000313" key="4">
    <source>
        <dbReference type="Proteomes" id="UP000269019"/>
    </source>
</evidence>
<name>A0A3G6J6Z1_9CORY</name>
<dbReference type="RefSeq" id="WP_123925930.1">
    <property type="nucleotide sequence ID" value="NZ_CP033896.1"/>
</dbReference>
<evidence type="ECO:0000256" key="2">
    <source>
        <dbReference type="SAM" id="Phobius"/>
    </source>
</evidence>